<evidence type="ECO:0000256" key="2">
    <source>
        <dbReference type="ARBA" id="ARBA00010766"/>
    </source>
</evidence>
<dbReference type="GO" id="GO:0006744">
    <property type="term" value="P:ubiquinone biosynthetic process"/>
    <property type="evidence" value="ECO:0007669"/>
    <property type="project" value="UniProtKB-KW"/>
</dbReference>
<dbReference type="PANTHER" id="PTHR21427">
    <property type="entry name" value="UBIQUINONE BIOSYNTHESIS PROTEIN COQ9, MITOCHONDRIAL"/>
    <property type="match status" value="1"/>
</dbReference>
<evidence type="ECO:0000256" key="3">
    <source>
        <dbReference type="ARBA" id="ARBA00022688"/>
    </source>
</evidence>
<dbReference type="Pfam" id="PF08511">
    <property type="entry name" value="COQ9"/>
    <property type="match status" value="1"/>
</dbReference>
<evidence type="ECO:0000259" key="7">
    <source>
        <dbReference type="Pfam" id="PF08511"/>
    </source>
</evidence>
<evidence type="ECO:0000256" key="1">
    <source>
        <dbReference type="ARBA" id="ARBA00004749"/>
    </source>
</evidence>
<dbReference type="PANTHER" id="PTHR21427:SF19">
    <property type="entry name" value="UBIQUINONE BIOSYNTHESIS PROTEIN COQ9, MITOCHONDRIAL"/>
    <property type="match status" value="1"/>
</dbReference>
<keyword evidence="5" id="KW-0446">Lipid-binding</keyword>
<dbReference type="Proteomes" id="UP001139311">
    <property type="component" value="Unassembled WGS sequence"/>
</dbReference>
<organism evidence="8 9">
    <name type="scientific">Roseicella aerolata</name>
    <dbReference type="NCBI Taxonomy" id="2883479"/>
    <lineage>
        <taxon>Bacteria</taxon>
        <taxon>Pseudomonadati</taxon>
        <taxon>Pseudomonadota</taxon>
        <taxon>Alphaproteobacteria</taxon>
        <taxon>Acetobacterales</taxon>
        <taxon>Roseomonadaceae</taxon>
        <taxon>Roseicella</taxon>
    </lineage>
</organism>
<comment type="function">
    <text evidence="6">Membrane-associated protein that warps the membrane surface to access and bind aromatic isoprenes with high specificity, including ubiquinone (CoQ) isoprene intermediates and presents them directly to COQ7, therefore facilitating the COQ7-mediated hydroxylase step. Participates in the biosynthesis of coenzyme Q, also named ubiquinone, an essential lipid-soluble electron transporter for aerobic cellular respiration.</text>
</comment>
<keyword evidence="3" id="KW-0831">Ubiquinone biosynthesis</keyword>
<dbReference type="NCBIfam" id="TIGR02396">
    <property type="entry name" value="diverge_rpsU"/>
    <property type="match status" value="1"/>
</dbReference>
<evidence type="ECO:0000256" key="5">
    <source>
        <dbReference type="ARBA" id="ARBA00023121"/>
    </source>
</evidence>
<name>A0A9X1IJ78_9PROT</name>
<evidence type="ECO:0000313" key="9">
    <source>
        <dbReference type="Proteomes" id="UP001139311"/>
    </source>
</evidence>
<feature type="domain" description="COQ9 C-terminal" evidence="7">
    <location>
        <begin position="115"/>
        <end position="185"/>
    </location>
</feature>
<keyword evidence="4" id="KW-0809">Transit peptide</keyword>
<dbReference type="Gene3D" id="1.10.357.10">
    <property type="entry name" value="Tetracycline Repressor, domain 2"/>
    <property type="match status" value="1"/>
</dbReference>
<dbReference type="InterPro" id="IPR013718">
    <property type="entry name" value="COQ9_C"/>
</dbReference>
<dbReference type="InterPro" id="IPR012762">
    <property type="entry name" value="Ubiq_biosynth_COQ9"/>
</dbReference>
<keyword evidence="9" id="KW-1185">Reference proteome</keyword>
<dbReference type="AlphaFoldDB" id="A0A9X1IJ78"/>
<comment type="caution">
    <text evidence="8">The sequence shown here is derived from an EMBL/GenBank/DDBJ whole genome shotgun (WGS) entry which is preliminary data.</text>
</comment>
<comment type="similarity">
    <text evidence="2">Belongs to the COQ9 family.</text>
</comment>
<proteinExistence type="inferred from homology"/>
<gene>
    <name evidence="8" type="ORF">LHA35_21715</name>
</gene>
<accession>A0A9X1IJ78</accession>
<dbReference type="GO" id="GO:0008289">
    <property type="term" value="F:lipid binding"/>
    <property type="evidence" value="ECO:0007669"/>
    <property type="project" value="UniProtKB-KW"/>
</dbReference>
<dbReference type="EMBL" id="JAJAQI010000041">
    <property type="protein sequence ID" value="MCB4824353.1"/>
    <property type="molecule type" value="Genomic_DNA"/>
</dbReference>
<reference evidence="8" key="1">
    <citation type="submission" date="2021-10" db="EMBL/GenBank/DDBJ databases">
        <title>Roseicella aerolatum sp. nov., isolated from aerosols of e-waste dismantling site.</title>
        <authorList>
            <person name="Qin T."/>
        </authorList>
    </citation>
    <scope>NUCLEOTIDE SEQUENCE</scope>
    <source>
        <strain evidence="8">GB24</strain>
    </source>
</reference>
<evidence type="ECO:0000256" key="6">
    <source>
        <dbReference type="ARBA" id="ARBA00058104"/>
    </source>
</evidence>
<evidence type="ECO:0000256" key="4">
    <source>
        <dbReference type="ARBA" id="ARBA00022946"/>
    </source>
</evidence>
<dbReference type="RefSeq" id="WP_226611964.1">
    <property type="nucleotide sequence ID" value="NZ_JAJAQI010000041.1"/>
</dbReference>
<protein>
    <submittedName>
        <fullName evidence="8">COQ9 family protein</fullName>
    </submittedName>
</protein>
<evidence type="ECO:0000313" key="8">
    <source>
        <dbReference type="EMBL" id="MCB4824353.1"/>
    </source>
</evidence>
<sequence length="200" mass="22112">MTERSDIRDRAIRAMLPIAGEQGWNWGTLRAGLRAIGEDPALAESHFPAGPVGAVRAWIDLLNREMEAAAAAEGVTALRVPQRIRRVVELRLIAMAPHKKALRRALSLLALPWNAPHGLRATAEAVDAMWHAAGDTSADFSWYTRRATLAGIYTATIAWWLRDEDPSIFGAMEFLDRRLAELGRFQKLKGRLRRPGSAAA</sequence>
<comment type="pathway">
    <text evidence="1">Cofactor biosynthesis; ubiquinone biosynthesis.</text>
</comment>